<keyword evidence="2" id="KW-0808">Transferase</keyword>
<name>A0A1G6QAV3_9BACL</name>
<dbReference type="OrthoDB" id="396512at2"/>
<dbReference type="PANTHER" id="PTHR48090:SF7">
    <property type="entry name" value="RFBJ PROTEIN"/>
    <property type="match status" value="1"/>
</dbReference>
<dbReference type="InterPro" id="IPR029044">
    <property type="entry name" value="Nucleotide-diphossugar_trans"/>
</dbReference>
<dbReference type="CDD" id="cd04179">
    <property type="entry name" value="DPM_DPG-synthase_like"/>
    <property type="match status" value="1"/>
</dbReference>
<feature type="domain" description="Glycosyltransferase 2-like" evidence="1">
    <location>
        <begin position="8"/>
        <end position="125"/>
    </location>
</feature>
<dbReference type="Pfam" id="PF00535">
    <property type="entry name" value="Glycos_transf_2"/>
    <property type="match status" value="1"/>
</dbReference>
<sequence>MRKQSVVSAVVPAYNEEKRIERTLKALRRVKELDEIIVVDDGSTDATAQVARRNADSVVQLPRNIGKGGALSQGMSYAAGNIILFVDADLMEHAKLCGALLSPVLKQEADMTIARFPAARKKGGFGLVKGLARNGVRWLTGYHLEAVLSGQRAVTRELIKEAGDLSSGFGVEVGMTVRALRCGYQVKEIPLPMSHRETGRNWQGFTHRGKQFLSILKTLFRLWRQPA</sequence>
<evidence type="ECO:0000313" key="2">
    <source>
        <dbReference type="EMBL" id="SDC89341.1"/>
    </source>
</evidence>
<accession>A0A1G6QAV3</accession>
<protein>
    <submittedName>
        <fullName evidence="2">Glycosyl transferase family 2</fullName>
    </submittedName>
</protein>
<dbReference type="PANTHER" id="PTHR48090">
    <property type="entry name" value="UNDECAPRENYL-PHOSPHATE 4-DEOXY-4-FORMAMIDO-L-ARABINOSE TRANSFERASE-RELATED"/>
    <property type="match status" value="1"/>
</dbReference>
<dbReference type="STRING" id="1236220.SAMN04488112_12064"/>
<dbReference type="GO" id="GO:0016740">
    <property type="term" value="F:transferase activity"/>
    <property type="evidence" value="ECO:0007669"/>
    <property type="project" value="UniProtKB-KW"/>
</dbReference>
<dbReference type="InterPro" id="IPR050256">
    <property type="entry name" value="Glycosyltransferase_2"/>
</dbReference>
<dbReference type="EMBL" id="FMZA01000020">
    <property type="protein sequence ID" value="SDC89341.1"/>
    <property type="molecule type" value="Genomic_DNA"/>
</dbReference>
<dbReference type="AlphaFoldDB" id="A0A1G6QAV3"/>
<reference evidence="2 3" key="1">
    <citation type="submission" date="2016-10" db="EMBL/GenBank/DDBJ databases">
        <authorList>
            <person name="de Groot N.N."/>
        </authorList>
    </citation>
    <scope>NUCLEOTIDE SEQUENCE [LARGE SCALE GENOMIC DNA]</scope>
    <source>
        <strain evidence="2 3">DSM 45514</strain>
    </source>
</reference>
<keyword evidence="3" id="KW-1185">Reference proteome</keyword>
<dbReference type="Gene3D" id="3.90.550.10">
    <property type="entry name" value="Spore Coat Polysaccharide Biosynthesis Protein SpsA, Chain A"/>
    <property type="match status" value="1"/>
</dbReference>
<dbReference type="SUPFAM" id="SSF53448">
    <property type="entry name" value="Nucleotide-diphospho-sugar transferases"/>
    <property type="match status" value="1"/>
</dbReference>
<gene>
    <name evidence="2" type="ORF">SAMN04488112_12064</name>
</gene>
<dbReference type="Proteomes" id="UP000199387">
    <property type="component" value="Unassembled WGS sequence"/>
</dbReference>
<organism evidence="2 3">
    <name type="scientific">Melghirimyces thermohalophilus</name>
    <dbReference type="NCBI Taxonomy" id="1236220"/>
    <lineage>
        <taxon>Bacteria</taxon>
        <taxon>Bacillati</taxon>
        <taxon>Bacillota</taxon>
        <taxon>Bacilli</taxon>
        <taxon>Bacillales</taxon>
        <taxon>Thermoactinomycetaceae</taxon>
        <taxon>Melghirimyces</taxon>
    </lineage>
</organism>
<proteinExistence type="predicted"/>
<dbReference type="InterPro" id="IPR001173">
    <property type="entry name" value="Glyco_trans_2-like"/>
</dbReference>
<evidence type="ECO:0000259" key="1">
    <source>
        <dbReference type="Pfam" id="PF00535"/>
    </source>
</evidence>
<dbReference type="RefSeq" id="WP_091572329.1">
    <property type="nucleotide sequence ID" value="NZ_FMZA01000020.1"/>
</dbReference>
<evidence type="ECO:0000313" key="3">
    <source>
        <dbReference type="Proteomes" id="UP000199387"/>
    </source>
</evidence>